<organism evidence="1 2">
    <name type="scientific">Bombilactobacillus folatiphilus</name>
    <dbReference type="NCBI Taxonomy" id="2923362"/>
    <lineage>
        <taxon>Bacteria</taxon>
        <taxon>Bacillati</taxon>
        <taxon>Bacillota</taxon>
        <taxon>Bacilli</taxon>
        <taxon>Lactobacillales</taxon>
        <taxon>Lactobacillaceae</taxon>
        <taxon>Bombilactobacillus</taxon>
    </lineage>
</organism>
<evidence type="ECO:0000313" key="1">
    <source>
        <dbReference type="EMBL" id="UQS82170.1"/>
    </source>
</evidence>
<proteinExistence type="predicted"/>
<protein>
    <submittedName>
        <fullName evidence="1">DUF951 domain-containing protein</fullName>
    </submittedName>
</protein>
<name>A0ABY4P973_9LACO</name>
<dbReference type="InterPro" id="IPR009296">
    <property type="entry name" value="DUF951"/>
</dbReference>
<sequence>MYQIGDIVMMKKPHACSINRWEVVRLGADIKILCLGCGHQVMMARGEFNKKFKKIITKQHEVKTDQENFYLLPAKLHLPNQIN</sequence>
<dbReference type="PANTHER" id="PTHR38455">
    <property type="entry name" value="HYPOTHETICAL CYTOSOLIC PROTEIN"/>
    <property type="match status" value="1"/>
</dbReference>
<dbReference type="PANTHER" id="PTHR38455:SF1">
    <property type="entry name" value="DUF951 DOMAIN-CONTAINING PROTEIN"/>
    <property type="match status" value="1"/>
</dbReference>
<dbReference type="Pfam" id="PF06107">
    <property type="entry name" value="DUF951"/>
    <property type="match status" value="1"/>
</dbReference>
<dbReference type="EMBL" id="CP093366">
    <property type="protein sequence ID" value="UQS82170.1"/>
    <property type="molecule type" value="Genomic_DNA"/>
</dbReference>
<reference evidence="1" key="1">
    <citation type="journal article" date="2022" name="Int. J. Syst. Evol. Microbiol.">
        <title>Apilactobacillus apisilvae sp. nov., Nicolia spurrieriana gen. nov. sp. nov., Bombilactobacillus folatiphilus sp. nov. and Bombilactobacillus thymidiniphilus sp. nov., four new lactic acid bacterial isolates from stingless bees Tetragonula carbonaria and Austroplebeia australis.</title>
        <authorList>
            <person name="Oliphant S.A."/>
            <person name="Watson-Haigh N.S."/>
            <person name="Sumby K.M."/>
            <person name="Gardner J."/>
            <person name="Groom S."/>
            <person name="Jiranek V."/>
        </authorList>
    </citation>
    <scope>NUCLEOTIDE SEQUENCE</scope>
    <source>
        <strain evidence="1">SG4_D2</strain>
    </source>
</reference>
<keyword evidence="2" id="KW-1185">Reference proteome</keyword>
<dbReference type="Proteomes" id="UP000831495">
    <property type="component" value="Chromosome"/>
</dbReference>
<evidence type="ECO:0000313" key="2">
    <source>
        <dbReference type="Proteomes" id="UP000831495"/>
    </source>
</evidence>
<accession>A0ABY4P973</accession>
<dbReference type="RefSeq" id="WP_249514440.1">
    <property type="nucleotide sequence ID" value="NZ_CP093366.1"/>
</dbReference>
<gene>
    <name evidence="1" type="ORF">MOO45_00275</name>
</gene>